<dbReference type="EMBL" id="BK016144">
    <property type="protein sequence ID" value="DAF98263.1"/>
    <property type="molecule type" value="Genomic_DNA"/>
</dbReference>
<evidence type="ECO:0000256" key="4">
    <source>
        <dbReference type="ARBA" id="ARBA00049244"/>
    </source>
</evidence>
<dbReference type="NCBIfam" id="TIGR02397">
    <property type="entry name" value="dnaX_nterm"/>
    <property type="match status" value="1"/>
</dbReference>
<sequence length="342" mass="38448">MINLANRYRPKQFSDVVGQDYVKEILINQLETGEIKHAYLFCGGAGTGKTTSARIFAKDVNKGQGTPIEIDAASNNGVENVRDIIEDSKFKSLDSQYKVYIIDEVHMLSTGAFNALLKTLEEPPAGTIFILCTTDPQKIPGTIMSRVQRFDFTRIPNEDIVHQLAYILEAECEQGAPYSWDTEALAFIGKLANGGMRDAITRLEKVLDYTMDITVEEVANALGTPDYETFVALTDTILSNDTEAALRTLDDFFMSGKDLKLTMRNYTDFLVDVCKYVLTKDISFTSLPNHLGPDLARFQHSVDYSLLLWMLEEMNRLNSVIKWEPNAKPIIEAQILLMTQED</sequence>
<evidence type="ECO:0000256" key="2">
    <source>
        <dbReference type="ARBA" id="ARBA00022705"/>
    </source>
</evidence>
<reference evidence="6" key="1">
    <citation type="journal article" date="2021" name="Proc. Natl. Acad. Sci. U.S.A.">
        <title>A Catalog of Tens of Thousands of Viruses from Human Metagenomes Reveals Hidden Associations with Chronic Diseases.</title>
        <authorList>
            <person name="Tisza M.J."/>
            <person name="Buck C.B."/>
        </authorList>
    </citation>
    <scope>NUCLEOTIDE SEQUENCE</scope>
    <source>
        <strain evidence="6">CtaDn21</strain>
    </source>
</reference>
<evidence type="ECO:0000313" key="6">
    <source>
        <dbReference type="EMBL" id="DAF98263.1"/>
    </source>
</evidence>
<name>A0A8S5UUV6_9CAUD</name>
<keyword evidence="2" id="KW-0235">DNA replication</keyword>
<keyword evidence="3" id="KW-0808">Transferase</keyword>
<dbReference type="Pfam" id="PF12169">
    <property type="entry name" value="DNA_pol3_gamma3"/>
    <property type="match status" value="1"/>
</dbReference>
<accession>A0A8S5UUV6</accession>
<dbReference type="SUPFAM" id="SSF52540">
    <property type="entry name" value="P-loop containing nucleoside triphosphate hydrolases"/>
    <property type="match status" value="1"/>
</dbReference>
<evidence type="ECO:0000256" key="3">
    <source>
        <dbReference type="ARBA" id="ARBA00022932"/>
    </source>
</evidence>
<dbReference type="InterPro" id="IPR003593">
    <property type="entry name" value="AAA+_ATPase"/>
</dbReference>
<dbReference type="GO" id="GO:0006261">
    <property type="term" value="P:DNA-templated DNA replication"/>
    <property type="evidence" value="ECO:0007669"/>
    <property type="project" value="TreeGrafter"/>
</dbReference>
<dbReference type="PANTHER" id="PTHR11669">
    <property type="entry name" value="REPLICATION FACTOR C / DNA POLYMERASE III GAMMA-TAU SUBUNIT"/>
    <property type="match status" value="1"/>
</dbReference>
<dbReference type="Pfam" id="PF13177">
    <property type="entry name" value="DNA_pol3_delta2"/>
    <property type="match status" value="1"/>
</dbReference>
<dbReference type="GO" id="GO:0003887">
    <property type="term" value="F:DNA-directed DNA polymerase activity"/>
    <property type="evidence" value="ECO:0007669"/>
    <property type="project" value="UniProtKB-KW"/>
</dbReference>
<dbReference type="InterPro" id="IPR050238">
    <property type="entry name" value="DNA_Rep/Repair_Clamp_Loader"/>
</dbReference>
<evidence type="ECO:0000259" key="5">
    <source>
        <dbReference type="SMART" id="SM00382"/>
    </source>
</evidence>
<dbReference type="EC" id="2.7.7.7" evidence="1"/>
<dbReference type="GO" id="GO:0005524">
    <property type="term" value="F:ATP binding"/>
    <property type="evidence" value="ECO:0007669"/>
    <property type="project" value="InterPro"/>
</dbReference>
<dbReference type="SMART" id="SM00382">
    <property type="entry name" value="AAA"/>
    <property type="match status" value="1"/>
</dbReference>
<organism evidence="6">
    <name type="scientific">Siphoviridae sp. ctaDn21</name>
    <dbReference type="NCBI Taxonomy" id="2825563"/>
    <lineage>
        <taxon>Viruses</taxon>
        <taxon>Duplodnaviria</taxon>
        <taxon>Heunggongvirae</taxon>
        <taxon>Uroviricota</taxon>
        <taxon>Caudoviricetes</taxon>
    </lineage>
</organism>
<evidence type="ECO:0000256" key="1">
    <source>
        <dbReference type="ARBA" id="ARBA00012417"/>
    </source>
</evidence>
<keyword evidence="3" id="KW-0239">DNA-directed DNA polymerase</keyword>
<dbReference type="GO" id="GO:0009360">
    <property type="term" value="C:DNA polymerase III complex"/>
    <property type="evidence" value="ECO:0007669"/>
    <property type="project" value="InterPro"/>
</dbReference>
<dbReference type="InterPro" id="IPR012763">
    <property type="entry name" value="DNA_pol_III_sug/sutau_N"/>
</dbReference>
<keyword evidence="3" id="KW-0548">Nucleotidyltransferase</keyword>
<dbReference type="Gene3D" id="3.40.50.300">
    <property type="entry name" value="P-loop containing nucleotide triphosphate hydrolases"/>
    <property type="match status" value="1"/>
</dbReference>
<feature type="domain" description="AAA+ ATPase" evidence="5">
    <location>
        <begin position="35"/>
        <end position="156"/>
    </location>
</feature>
<dbReference type="InterPro" id="IPR022754">
    <property type="entry name" value="DNA_pol_III_gamma-3"/>
</dbReference>
<dbReference type="CDD" id="cd00009">
    <property type="entry name" value="AAA"/>
    <property type="match status" value="1"/>
</dbReference>
<dbReference type="Gene3D" id="1.10.8.60">
    <property type="match status" value="1"/>
</dbReference>
<dbReference type="PANTHER" id="PTHR11669:SF0">
    <property type="entry name" value="PROTEIN STICHEL-LIKE 2"/>
    <property type="match status" value="1"/>
</dbReference>
<comment type="catalytic activity">
    <reaction evidence="4">
        <text>DNA(n) + a 2'-deoxyribonucleoside 5'-triphosphate = DNA(n+1) + diphosphate</text>
        <dbReference type="Rhea" id="RHEA:22508"/>
        <dbReference type="Rhea" id="RHEA-COMP:17339"/>
        <dbReference type="Rhea" id="RHEA-COMP:17340"/>
        <dbReference type="ChEBI" id="CHEBI:33019"/>
        <dbReference type="ChEBI" id="CHEBI:61560"/>
        <dbReference type="ChEBI" id="CHEBI:173112"/>
        <dbReference type="EC" id="2.7.7.7"/>
    </reaction>
</comment>
<proteinExistence type="predicted"/>
<dbReference type="InterPro" id="IPR027417">
    <property type="entry name" value="P-loop_NTPase"/>
</dbReference>
<protein>
    <recommendedName>
        <fullName evidence="1">DNA-directed DNA polymerase</fullName>
        <ecNumber evidence="1">2.7.7.7</ecNumber>
    </recommendedName>
</protein>